<proteinExistence type="predicted"/>
<reference evidence="1" key="1">
    <citation type="submission" date="2020-04" db="EMBL/GenBank/DDBJ databases">
        <title>Tenacibaculum mesophilum bac2.</title>
        <authorList>
            <person name="Li M."/>
        </authorList>
    </citation>
    <scope>NUCLEOTIDE SEQUENCE</scope>
    <source>
        <strain evidence="1">Bac2</strain>
    </source>
</reference>
<organism evidence="1 2">
    <name type="scientific">Tenacibaculum mesophilum</name>
    <dbReference type="NCBI Taxonomy" id="104268"/>
    <lineage>
        <taxon>Bacteria</taxon>
        <taxon>Pseudomonadati</taxon>
        <taxon>Bacteroidota</taxon>
        <taxon>Flavobacteriia</taxon>
        <taxon>Flavobacteriales</taxon>
        <taxon>Flavobacteriaceae</taxon>
        <taxon>Tenacibaculum</taxon>
    </lineage>
</organism>
<evidence type="ECO:0000313" key="1">
    <source>
        <dbReference type="EMBL" id="UTD15204.1"/>
    </source>
</evidence>
<dbReference type="RefSeq" id="WP_253680876.1">
    <property type="nucleotide sequence ID" value="NZ_CANLMG010000015.1"/>
</dbReference>
<sequence length="194" mass="23720">MQETELFQKQLILDIERIFKDLENDLKSISPKSNERLLKEEQVRSCLYFSLKNQGYFVSVERNYSRHKNIECDIVFWKNNSFEKWVEIKTSHYSELKNDKRRLDKNKKDTWINKPKEQINNWLNDFKKLERLDINKEKYFFLVEQHSRVSLFDIEVNKNDEIKKLKSNEIMNLTFELEWPNAPVDFCTLRLFKL</sequence>
<dbReference type="AlphaFoldDB" id="A0AAE9MNB9"/>
<protein>
    <submittedName>
        <fullName evidence="1">Uncharacterized protein</fullName>
    </submittedName>
</protein>
<evidence type="ECO:0000313" key="2">
    <source>
        <dbReference type="Proteomes" id="UP001056837"/>
    </source>
</evidence>
<gene>
    <name evidence="1" type="ORF">HER15_06895</name>
</gene>
<dbReference type="EMBL" id="CP050861">
    <property type="protein sequence ID" value="UTD15204.1"/>
    <property type="molecule type" value="Genomic_DNA"/>
</dbReference>
<accession>A0AAE9MNB9</accession>
<dbReference type="Proteomes" id="UP001056837">
    <property type="component" value="Chromosome"/>
</dbReference>
<name>A0AAE9MNB9_9FLAO</name>